<evidence type="ECO:0000256" key="1">
    <source>
        <dbReference type="ARBA" id="ARBA00004173"/>
    </source>
</evidence>
<proteinExistence type="inferred from homology"/>
<dbReference type="WBParaSite" id="L893_g24613.t1">
    <property type="protein sequence ID" value="L893_g24613.t1"/>
    <property type="gene ID" value="L893_g24613"/>
</dbReference>
<dbReference type="Proteomes" id="UP000095287">
    <property type="component" value="Unplaced"/>
</dbReference>
<dbReference type="Pfam" id="PF00004">
    <property type="entry name" value="AAA"/>
    <property type="match status" value="1"/>
</dbReference>
<sequence>MGDNSLRSELISLAIRLAAGGIFTYFSVKWMIKAMDPNSSTIDASRRKAEDLLRRLGINYPVELTDHEMRIATLFVPPEDCINPDEIGGHDSLWAEVNDRVILPLALMARSKANGDRLSSLVSPPPGVLLYGPPGCGKTLMARAIAKSANARFLNLDLSILTDKWYGESQKLTSALFSVAVKFQPTIIFIDEIDSFLRNRSSNDHESTAIMKAQFMTLWDGFASGNNEIMVLGATNRREDVDEAILRRMPTQFKVPMPSSRSRAQILEKILEGEYVSNKIDYLGVASDAEHFAGSDLREACRMAALIRIRKDLKASRSARKQEFAQNPIQEADLREAVLKMKCDVATRSRRADIVSEFSRYVEESYGAFVNDANNSSTSPSQSDCEVASGTESKTPCEVDAPPLD</sequence>
<dbReference type="GO" id="GO:0016887">
    <property type="term" value="F:ATP hydrolysis activity"/>
    <property type="evidence" value="ECO:0007669"/>
    <property type="project" value="InterPro"/>
</dbReference>
<evidence type="ECO:0000256" key="4">
    <source>
        <dbReference type="ARBA" id="ARBA00023128"/>
    </source>
</evidence>
<evidence type="ECO:0000256" key="2">
    <source>
        <dbReference type="ARBA" id="ARBA00022741"/>
    </source>
</evidence>
<keyword evidence="8" id="KW-1185">Reference proteome</keyword>
<dbReference type="PANTHER" id="PTHR45644">
    <property type="entry name" value="AAA ATPASE, PUTATIVE (AFU_ORTHOLOGUE AFUA_2G12920)-RELATED-RELATED"/>
    <property type="match status" value="1"/>
</dbReference>
<dbReference type="InterPro" id="IPR003959">
    <property type="entry name" value="ATPase_AAA_core"/>
</dbReference>
<feature type="compositionally biased region" description="Polar residues" evidence="6">
    <location>
        <begin position="372"/>
        <end position="394"/>
    </location>
</feature>
<comment type="similarity">
    <text evidence="5">Belongs to the AAA ATPase family.</text>
</comment>
<dbReference type="PROSITE" id="PS00674">
    <property type="entry name" value="AAA"/>
    <property type="match status" value="1"/>
</dbReference>
<protein>
    <submittedName>
        <fullName evidence="9">AAA domain-containing protein</fullName>
    </submittedName>
</protein>
<reference evidence="9" key="1">
    <citation type="submission" date="2016-11" db="UniProtKB">
        <authorList>
            <consortium name="WormBaseParasite"/>
        </authorList>
    </citation>
    <scope>IDENTIFICATION</scope>
</reference>
<evidence type="ECO:0000256" key="6">
    <source>
        <dbReference type="SAM" id="MobiDB-lite"/>
    </source>
</evidence>
<dbReference type="GO" id="GO:0005741">
    <property type="term" value="C:mitochondrial outer membrane"/>
    <property type="evidence" value="ECO:0007669"/>
    <property type="project" value="TreeGrafter"/>
</dbReference>
<name>A0A1I7ZAW9_9BILA</name>
<evidence type="ECO:0000256" key="3">
    <source>
        <dbReference type="ARBA" id="ARBA00022840"/>
    </source>
</evidence>
<keyword evidence="3 5" id="KW-0067">ATP-binding</keyword>
<dbReference type="PANTHER" id="PTHR45644:SF3">
    <property type="entry name" value="FI08533P-RELATED"/>
    <property type="match status" value="1"/>
</dbReference>
<dbReference type="GO" id="GO:0005524">
    <property type="term" value="F:ATP binding"/>
    <property type="evidence" value="ECO:0007669"/>
    <property type="project" value="UniProtKB-KW"/>
</dbReference>
<accession>A0A1I7ZAW9</accession>
<evidence type="ECO:0000256" key="5">
    <source>
        <dbReference type="RuleBase" id="RU003651"/>
    </source>
</evidence>
<organism evidence="8 9">
    <name type="scientific">Steinernema glaseri</name>
    <dbReference type="NCBI Taxonomy" id="37863"/>
    <lineage>
        <taxon>Eukaryota</taxon>
        <taxon>Metazoa</taxon>
        <taxon>Ecdysozoa</taxon>
        <taxon>Nematoda</taxon>
        <taxon>Chromadorea</taxon>
        <taxon>Rhabditida</taxon>
        <taxon>Tylenchina</taxon>
        <taxon>Panagrolaimomorpha</taxon>
        <taxon>Strongyloidoidea</taxon>
        <taxon>Steinernematidae</taxon>
        <taxon>Steinernema</taxon>
    </lineage>
</organism>
<dbReference type="Gene3D" id="3.40.50.300">
    <property type="entry name" value="P-loop containing nucleotide triphosphate hydrolases"/>
    <property type="match status" value="1"/>
</dbReference>
<keyword evidence="4" id="KW-0496">Mitochondrion</keyword>
<dbReference type="InterPro" id="IPR003593">
    <property type="entry name" value="AAA+_ATPase"/>
</dbReference>
<evidence type="ECO:0000259" key="7">
    <source>
        <dbReference type="SMART" id="SM00382"/>
    </source>
</evidence>
<evidence type="ECO:0000313" key="8">
    <source>
        <dbReference type="Proteomes" id="UP000095287"/>
    </source>
</evidence>
<dbReference type="SUPFAM" id="SSF52540">
    <property type="entry name" value="P-loop containing nucleoside triphosphate hydrolases"/>
    <property type="match status" value="1"/>
</dbReference>
<dbReference type="InterPro" id="IPR027417">
    <property type="entry name" value="P-loop_NTPase"/>
</dbReference>
<evidence type="ECO:0000313" key="9">
    <source>
        <dbReference type="WBParaSite" id="L893_g24613.t1"/>
    </source>
</evidence>
<feature type="region of interest" description="Disordered" evidence="6">
    <location>
        <begin position="370"/>
        <end position="405"/>
    </location>
</feature>
<keyword evidence="2 5" id="KW-0547">Nucleotide-binding</keyword>
<dbReference type="AlphaFoldDB" id="A0A1I7ZAW9"/>
<dbReference type="SMART" id="SM00382">
    <property type="entry name" value="AAA"/>
    <property type="match status" value="1"/>
</dbReference>
<dbReference type="GO" id="GO:0140570">
    <property type="term" value="P:extraction of mislocalized protein from mitochondrial outer membrane"/>
    <property type="evidence" value="ECO:0007669"/>
    <property type="project" value="TreeGrafter"/>
</dbReference>
<dbReference type="Gene3D" id="1.10.8.60">
    <property type="match status" value="1"/>
</dbReference>
<dbReference type="InterPro" id="IPR051701">
    <property type="entry name" value="Mito_OM_Translocase_MSP1"/>
</dbReference>
<dbReference type="InterPro" id="IPR003960">
    <property type="entry name" value="ATPase_AAA_CS"/>
</dbReference>
<feature type="domain" description="AAA+ ATPase" evidence="7">
    <location>
        <begin position="124"/>
        <end position="261"/>
    </location>
</feature>
<comment type="subcellular location">
    <subcellularLocation>
        <location evidence="1">Mitochondrion</location>
    </subcellularLocation>
</comment>